<dbReference type="Proteomes" id="UP000216189">
    <property type="component" value="Unassembled WGS sequence"/>
</dbReference>
<accession>A0ABX4EIJ0</accession>
<keyword evidence="1" id="KW-0472">Membrane</keyword>
<keyword evidence="1" id="KW-0812">Transmembrane</keyword>
<keyword evidence="3" id="KW-1185">Reference proteome</keyword>
<evidence type="ECO:0000313" key="2">
    <source>
        <dbReference type="EMBL" id="OYP55498.1"/>
    </source>
</evidence>
<feature type="transmembrane region" description="Helical" evidence="1">
    <location>
        <begin position="46"/>
        <end position="65"/>
    </location>
</feature>
<dbReference type="RefSeq" id="WP_094448399.1">
    <property type="nucleotide sequence ID" value="NZ_NPJF01000028.1"/>
</dbReference>
<keyword evidence="1" id="KW-1133">Transmembrane helix</keyword>
<name>A0ABX4EIJ0_SEGBR</name>
<protein>
    <recommendedName>
        <fullName evidence="4">DUF1648 domain-containing protein</fullName>
    </recommendedName>
</protein>
<evidence type="ECO:0000256" key="1">
    <source>
        <dbReference type="SAM" id="Phobius"/>
    </source>
</evidence>
<organism evidence="2 3">
    <name type="scientific">Segatella bryantii</name>
    <name type="common">Prevotella bryantii</name>
    <dbReference type="NCBI Taxonomy" id="77095"/>
    <lineage>
        <taxon>Bacteria</taxon>
        <taxon>Pseudomonadati</taxon>
        <taxon>Bacteroidota</taxon>
        <taxon>Bacteroidia</taxon>
        <taxon>Bacteroidales</taxon>
        <taxon>Prevotellaceae</taxon>
        <taxon>Segatella</taxon>
    </lineage>
</organism>
<proteinExistence type="predicted"/>
<gene>
    <name evidence="2" type="ORF">CIK91_06475</name>
</gene>
<comment type="caution">
    <text evidence="2">The sequence shown here is derived from an EMBL/GenBank/DDBJ whole genome shotgun (WGS) entry which is preliminary data.</text>
</comment>
<sequence>MKNKILQISAIIAIFIVAIVRIVDNTEKIILHWDLWGNITSYCSKYYIIFLPIISLIIYALFRYYKRNPYKMNQISKIEVTPDNTKLL</sequence>
<dbReference type="EMBL" id="NPJF01000028">
    <property type="protein sequence ID" value="OYP55498.1"/>
    <property type="molecule type" value="Genomic_DNA"/>
</dbReference>
<reference evidence="2 3" key="1">
    <citation type="submission" date="2017-08" db="EMBL/GenBank/DDBJ databases">
        <title>Comparative genomics of non-oral Prevotella species.</title>
        <authorList>
            <person name="Accetto T."/>
            <person name="Nograsek B."/>
            <person name="Avgustin G."/>
        </authorList>
    </citation>
    <scope>NUCLEOTIDE SEQUENCE [LARGE SCALE GENOMIC DNA]</scope>
    <source>
        <strain evidence="2 3">TC1-1</strain>
    </source>
</reference>
<evidence type="ECO:0008006" key="4">
    <source>
        <dbReference type="Google" id="ProtNLM"/>
    </source>
</evidence>
<evidence type="ECO:0000313" key="3">
    <source>
        <dbReference type="Proteomes" id="UP000216189"/>
    </source>
</evidence>